<protein>
    <submittedName>
        <fullName evidence="1">Uncharacterized protein</fullName>
    </submittedName>
</protein>
<dbReference type="AlphaFoldDB" id="A0A7J7KDT4"/>
<gene>
    <name evidence="1" type="ORF">EB796_005676</name>
</gene>
<dbReference type="Proteomes" id="UP000593567">
    <property type="component" value="Unassembled WGS sequence"/>
</dbReference>
<keyword evidence="2" id="KW-1185">Reference proteome</keyword>
<accession>A0A7J7KDT4</accession>
<dbReference type="EMBL" id="VXIV02000794">
    <property type="protein sequence ID" value="KAF6036021.1"/>
    <property type="molecule type" value="Genomic_DNA"/>
</dbReference>
<comment type="caution">
    <text evidence="1">The sequence shown here is derived from an EMBL/GenBank/DDBJ whole genome shotgun (WGS) entry which is preliminary data.</text>
</comment>
<organism evidence="1 2">
    <name type="scientific">Bugula neritina</name>
    <name type="common">Brown bryozoan</name>
    <name type="synonym">Sertularia neritina</name>
    <dbReference type="NCBI Taxonomy" id="10212"/>
    <lineage>
        <taxon>Eukaryota</taxon>
        <taxon>Metazoa</taxon>
        <taxon>Spiralia</taxon>
        <taxon>Lophotrochozoa</taxon>
        <taxon>Bryozoa</taxon>
        <taxon>Gymnolaemata</taxon>
        <taxon>Cheilostomatida</taxon>
        <taxon>Flustrina</taxon>
        <taxon>Buguloidea</taxon>
        <taxon>Bugulidae</taxon>
        <taxon>Bugula</taxon>
    </lineage>
</organism>
<name>A0A7J7KDT4_BUGNE</name>
<sequence length="101" mass="11357">MGRTNYQPINKDVMNSQRKGLNNTITVDGVELTDWSVYCLDFSEDHLAGIKEEKFLPIDEITSGPALYRGHLKVTSLSLADTFIDMSVSRHNSCTPVWHSV</sequence>
<dbReference type="OrthoDB" id="1657402at2759"/>
<evidence type="ECO:0000313" key="1">
    <source>
        <dbReference type="EMBL" id="KAF6036021.1"/>
    </source>
</evidence>
<evidence type="ECO:0000313" key="2">
    <source>
        <dbReference type="Proteomes" id="UP000593567"/>
    </source>
</evidence>
<proteinExistence type="predicted"/>
<reference evidence="1" key="1">
    <citation type="submission" date="2020-06" db="EMBL/GenBank/DDBJ databases">
        <title>Draft genome of Bugula neritina, a colonial animal packing powerful symbionts and potential medicines.</title>
        <authorList>
            <person name="Rayko M."/>
        </authorList>
    </citation>
    <scope>NUCLEOTIDE SEQUENCE [LARGE SCALE GENOMIC DNA]</scope>
    <source>
        <strain evidence="1">Kwan_BN1</strain>
    </source>
</reference>
<dbReference type="Gene3D" id="2.60.120.260">
    <property type="entry name" value="Galactose-binding domain-like"/>
    <property type="match status" value="1"/>
</dbReference>